<dbReference type="AlphaFoldDB" id="A0A1N7HIR1"/>
<evidence type="ECO:0008006" key="3">
    <source>
        <dbReference type="Google" id="ProtNLM"/>
    </source>
</evidence>
<evidence type="ECO:0000313" key="1">
    <source>
        <dbReference type="EMBL" id="SIS24759.1"/>
    </source>
</evidence>
<dbReference type="Pfam" id="PF07366">
    <property type="entry name" value="SnoaL"/>
    <property type="match status" value="1"/>
</dbReference>
<name>A0A1N7HIR1_9ACTN</name>
<dbReference type="GO" id="GO:0030638">
    <property type="term" value="P:polyketide metabolic process"/>
    <property type="evidence" value="ECO:0007669"/>
    <property type="project" value="InterPro"/>
</dbReference>
<dbReference type="STRING" id="58117.SAMN05421833_1542"/>
<sequence length="159" mass="18024">MVDKWEIKRGLADAINDHDVHRMLDFFAEDAVFVSPVGLAEGHEQIAWFFEQFFKGFPDLHLAVWYEATDTDNPMMVEWTGTGTHTGPVLLPDGQELEATGRRITLRGTCASFVENGKIVTHREYFDQLELYTQLGLHLSRDESATAKPLLQRIARFGG</sequence>
<dbReference type="Proteomes" id="UP000186096">
    <property type="component" value="Unassembled WGS sequence"/>
</dbReference>
<dbReference type="SUPFAM" id="SSF54427">
    <property type="entry name" value="NTF2-like"/>
    <property type="match status" value="1"/>
</dbReference>
<dbReference type="PANTHER" id="PTHR38436">
    <property type="entry name" value="POLYKETIDE CYCLASE SNOAL-LIKE DOMAIN"/>
    <property type="match status" value="1"/>
</dbReference>
<proteinExistence type="predicted"/>
<dbReference type="EMBL" id="FTNI01000054">
    <property type="protein sequence ID" value="SIS24759.1"/>
    <property type="molecule type" value="Genomic_DNA"/>
</dbReference>
<reference evidence="2" key="1">
    <citation type="submission" date="2017-01" db="EMBL/GenBank/DDBJ databases">
        <authorList>
            <person name="Varghese N."/>
            <person name="Submissions S."/>
        </authorList>
    </citation>
    <scope>NUCLEOTIDE SEQUENCE [LARGE SCALE GENOMIC DNA]</scope>
    <source>
        <strain evidence="2">ATCC 12950</strain>
    </source>
</reference>
<organism evidence="1 2">
    <name type="scientific">Microbispora rosea</name>
    <dbReference type="NCBI Taxonomy" id="58117"/>
    <lineage>
        <taxon>Bacteria</taxon>
        <taxon>Bacillati</taxon>
        <taxon>Actinomycetota</taxon>
        <taxon>Actinomycetes</taxon>
        <taxon>Streptosporangiales</taxon>
        <taxon>Streptosporangiaceae</taxon>
        <taxon>Microbispora</taxon>
    </lineage>
</organism>
<dbReference type="RefSeq" id="WP_076443195.1">
    <property type="nucleotide sequence ID" value="NZ_FTNI01000054.1"/>
</dbReference>
<keyword evidence="2" id="KW-1185">Reference proteome</keyword>
<accession>A0A1N7HIR1</accession>
<dbReference type="Gene3D" id="3.10.450.50">
    <property type="match status" value="1"/>
</dbReference>
<dbReference type="InterPro" id="IPR032710">
    <property type="entry name" value="NTF2-like_dom_sf"/>
</dbReference>
<protein>
    <recommendedName>
        <fullName evidence="3">SnoaL-like polyketide cyclase</fullName>
    </recommendedName>
</protein>
<dbReference type="InterPro" id="IPR009959">
    <property type="entry name" value="Cyclase_SnoaL-like"/>
</dbReference>
<dbReference type="OrthoDB" id="4539871at2"/>
<gene>
    <name evidence="1" type="ORF">SAMN05421833_1542</name>
</gene>
<evidence type="ECO:0000313" key="2">
    <source>
        <dbReference type="Proteomes" id="UP000186096"/>
    </source>
</evidence>
<dbReference type="PANTHER" id="PTHR38436:SF1">
    <property type="entry name" value="ESTER CYCLASE"/>
    <property type="match status" value="1"/>
</dbReference>